<evidence type="ECO:0000259" key="7">
    <source>
        <dbReference type="Pfam" id="PF12698"/>
    </source>
</evidence>
<dbReference type="InterPro" id="IPR013525">
    <property type="entry name" value="ABC2_TM"/>
</dbReference>
<feature type="transmembrane region" description="Helical" evidence="6">
    <location>
        <begin position="275"/>
        <end position="294"/>
    </location>
</feature>
<keyword evidence="3 6" id="KW-0812">Transmembrane</keyword>
<dbReference type="RefSeq" id="WP_077389387.1">
    <property type="nucleotide sequence ID" value="NZ_CP019645.1"/>
</dbReference>
<reference evidence="8 9" key="1">
    <citation type="submission" date="2017-02" db="EMBL/GenBank/DDBJ databases">
        <title>Whole genome sequencing of Helicobacter bilis strain AAQJH.</title>
        <authorList>
            <person name="Conlan S."/>
            <person name="Thomas P.J."/>
            <person name="Mullikin J."/>
            <person name="Palmore T.N."/>
            <person name="Frank K.M."/>
            <person name="Segre J.A."/>
        </authorList>
    </citation>
    <scope>NUCLEOTIDE SEQUENCE [LARGE SCALE GENOMIC DNA]</scope>
    <source>
        <strain evidence="8 9">AAQJH</strain>
    </source>
</reference>
<feature type="domain" description="ABC-2 type transporter transmembrane" evidence="7">
    <location>
        <begin position="13"/>
        <end position="353"/>
    </location>
</feature>
<dbReference type="PANTHER" id="PTHR30294:SF47">
    <property type="entry name" value="INNER MEMBRANE TRANSPORT PERMEASE YHHJ"/>
    <property type="match status" value="1"/>
</dbReference>
<keyword evidence="5 6" id="KW-0472">Membrane</keyword>
<name>A0A1Q2LK15_9HELI</name>
<organism evidence="8 9">
    <name type="scientific">Helicobacter bilis</name>
    <dbReference type="NCBI Taxonomy" id="37372"/>
    <lineage>
        <taxon>Bacteria</taxon>
        <taxon>Pseudomonadati</taxon>
        <taxon>Campylobacterota</taxon>
        <taxon>Epsilonproteobacteria</taxon>
        <taxon>Campylobacterales</taxon>
        <taxon>Helicobacteraceae</taxon>
        <taxon>Helicobacter</taxon>
    </lineage>
</organism>
<dbReference type="Gene3D" id="3.40.1710.10">
    <property type="entry name" value="abc type-2 transporter like domain"/>
    <property type="match status" value="1"/>
</dbReference>
<feature type="transmembrane region" description="Helical" evidence="6">
    <location>
        <begin position="12"/>
        <end position="32"/>
    </location>
</feature>
<evidence type="ECO:0000256" key="4">
    <source>
        <dbReference type="ARBA" id="ARBA00022989"/>
    </source>
</evidence>
<evidence type="ECO:0000256" key="6">
    <source>
        <dbReference type="SAM" id="Phobius"/>
    </source>
</evidence>
<dbReference type="KEGG" id="hbl:XJ32_09675"/>
<dbReference type="PANTHER" id="PTHR30294">
    <property type="entry name" value="MEMBRANE COMPONENT OF ABC TRANSPORTER YHHJ-RELATED"/>
    <property type="match status" value="1"/>
</dbReference>
<dbReference type="Pfam" id="PF12698">
    <property type="entry name" value="ABC2_membrane_3"/>
    <property type="match status" value="1"/>
</dbReference>
<dbReference type="GO" id="GO:0140359">
    <property type="term" value="F:ABC-type transporter activity"/>
    <property type="evidence" value="ECO:0007669"/>
    <property type="project" value="InterPro"/>
</dbReference>
<keyword evidence="2" id="KW-1003">Cell membrane</keyword>
<gene>
    <name evidence="8" type="ORF">XJ32_09675</name>
</gene>
<feature type="transmembrane region" description="Helical" evidence="6">
    <location>
        <begin position="211"/>
        <end position="237"/>
    </location>
</feature>
<keyword evidence="4 6" id="KW-1133">Transmembrane helix</keyword>
<feature type="transmembrane region" description="Helical" evidence="6">
    <location>
        <begin position="331"/>
        <end position="354"/>
    </location>
</feature>
<dbReference type="InterPro" id="IPR051449">
    <property type="entry name" value="ABC-2_transporter_component"/>
</dbReference>
<dbReference type="AlphaFoldDB" id="A0A1Q2LK15"/>
<feature type="transmembrane region" description="Helical" evidence="6">
    <location>
        <begin position="243"/>
        <end position="268"/>
    </location>
</feature>
<evidence type="ECO:0000256" key="3">
    <source>
        <dbReference type="ARBA" id="ARBA00022692"/>
    </source>
</evidence>
<evidence type="ECO:0000256" key="2">
    <source>
        <dbReference type="ARBA" id="ARBA00022475"/>
    </source>
</evidence>
<dbReference type="EMBL" id="CP019645">
    <property type="protein sequence ID" value="AQQ60312.1"/>
    <property type="molecule type" value="Genomic_DNA"/>
</dbReference>
<evidence type="ECO:0000313" key="9">
    <source>
        <dbReference type="Proteomes" id="UP000188298"/>
    </source>
</evidence>
<accession>A0A1Q2LK15</accession>
<feature type="transmembrane region" description="Helical" evidence="6">
    <location>
        <begin position="178"/>
        <end position="199"/>
    </location>
</feature>
<evidence type="ECO:0000313" key="8">
    <source>
        <dbReference type="EMBL" id="AQQ60312.1"/>
    </source>
</evidence>
<protein>
    <submittedName>
        <fullName evidence="8">ABC transporter permease</fullName>
    </submittedName>
</protein>
<evidence type="ECO:0000256" key="1">
    <source>
        <dbReference type="ARBA" id="ARBA00004651"/>
    </source>
</evidence>
<dbReference type="Proteomes" id="UP000188298">
    <property type="component" value="Chromosome"/>
</dbReference>
<sequence>MKYLNLIKQYRMFCIVWLVLPPFLGILAYSIFFHSIPTDLPIGVVDNDKSSLSRDLQFYIESAPATQIAKQYNSLHEAKLDLNQGKIYGIVVIPNNFQAHIRKGVGVNIGIYYNAQFVLIGKAINSAMLQALTTFNAISSVGKNLAKDANMNIAKAKAMPIIPKIEALFNPRNDYAQFLLTIMLPCMWQILVAVGMLNLINTTPKSIKSLLLKFALNIGVALFWGIIMLAVFGALGYPREGNMYIVLLGLGVFAGAISSIVICFQSILKHTSKTISVIAAYTAPSLAFAGITYPQNSMEVFASFWSQILPISYFMKLYLQQANYGIDSAYSLDLIAQMLPFWLFLIIGVGVYYLRIGAINRGVVRI</sequence>
<dbReference type="GO" id="GO:0005886">
    <property type="term" value="C:plasma membrane"/>
    <property type="evidence" value="ECO:0007669"/>
    <property type="project" value="UniProtKB-SubCell"/>
</dbReference>
<evidence type="ECO:0000256" key="5">
    <source>
        <dbReference type="ARBA" id="ARBA00023136"/>
    </source>
</evidence>
<proteinExistence type="predicted"/>
<comment type="subcellular location">
    <subcellularLocation>
        <location evidence="1">Cell membrane</location>
        <topology evidence="1">Multi-pass membrane protein</topology>
    </subcellularLocation>
</comment>